<dbReference type="SUPFAM" id="SSF51735">
    <property type="entry name" value="NAD(P)-binding Rossmann-fold domains"/>
    <property type="match status" value="1"/>
</dbReference>
<dbReference type="InterPro" id="IPR000683">
    <property type="entry name" value="Gfo/Idh/MocA-like_OxRdtase_N"/>
</dbReference>
<gene>
    <name evidence="5" type="ORF">HYZ11_10255</name>
</gene>
<dbReference type="Pfam" id="PF22725">
    <property type="entry name" value="GFO_IDH_MocA_C3"/>
    <property type="match status" value="1"/>
</dbReference>
<dbReference type="GO" id="GO:0016491">
    <property type="term" value="F:oxidoreductase activity"/>
    <property type="evidence" value="ECO:0007669"/>
    <property type="project" value="UniProtKB-KW"/>
</dbReference>
<feature type="domain" description="GFO/IDH/MocA-like oxidoreductase" evidence="4">
    <location>
        <begin position="132"/>
        <end position="252"/>
    </location>
</feature>
<dbReference type="PANTHER" id="PTHR43708">
    <property type="entry name" value="CONSERVED EXPRESSED OXIDOREDUCTASE (EUROFUNG)"/>
    <property type="match status" value="1"/>
</dbReference>
<dbReference type="Gene3D" id="3.30.360.10">
    <property type="entry name" value="Dihydrodipicolinate Reductase, domain 2"/>
    <property type="match status" value="1"/>
</dbReference>
<dbReference type="AlphaFoldDB" id="A0A932MQC7"/>
<comment type="caution">
    <text evidence="5">The sequence shown here is derived from an EMBL/GenBank/DDBJ whole genome shotgun (WGS) entry which is preliminary data.</text>
</comment>
<dbReference type="GO" id="GO:0000166">
    <property type="term" value="F:nucleotide binding"/>
    <property type="evidence" value="ECO:0007669"/>
    <property type="project" value="InterPro"/>
</dbReference>
<evidence type="ECO:0000259" key="3">
    <source>
        <dbReference type="Pfam" id="PF01408"/>
    </source>
</evidence>
<name>A0A932MQC7_UNCTE</name>
<evidence type="ECO:0000313" key="6">
    <source>
        <dbReference type="Proteomes" id="UP000782312"/>
    </source>
</evidence>
<dbReference type="Gene3D" id="3.40.50.720">
    <property type="entry name" value="NAD(P)-binding Rossmann-like Domain"/>
    <property type="match status" value="1"/>
</dbReference>
<sequence length="337" mass="37058">MSVQPVRVASIGMGWWSDVLADAIQRTDRLEIVSCFTRSAEKRGAFARKYGCRAAGSYEEILRDPEIEAIVNTTPNHAHLETARAAAEAGKHIFLDKPIAHTVADGRALAKACREAGVVLSVGYQRRRESHFRWVKKAIEAGKFGQLVQAEGNISRDREGQFEPGHWRYQADAMPGGVMLQIGIHYIDILEYLMGPIRAVSARTAQLVLPGENPDVANLILEHECGAVSNLTASYASASEYYLMNIYGKEATAFYTLFDGLRVLYRKEGPPQPVPCEKNDTIVEELEEFAACVRGKATPEVDGEKAVLSLAVIRAGVRSAREGRRVEIAEILASDAE</sequence>
<evidence type="ECO:0000259" key="4">
    <source>
        <dbReference type="Pfam" id="PF22725"/>
    </source>
</evidence>
<proteinExistence type="inferred from homology"/>
<feature type="domain" description="Gfo/Idh/MocA-like oxidoreductase N-terminal" evidence="3">
    <location>
        <begin position="6"/>
        <end position="124"/>
    </location>
</feature>
<dbReference type="Proteomes" id="UP000782312">
    <property type="component" value="Unassembled WGS sequence"/>
</dbReference>
<dbReference type="Pfam" id="PF01408">
    <property type="entry name" value="GFO_IDH_MocA"/>
    <property type="match status" value="1"/>
</dbReference>
<evidence type="ECO:0000256" key="1">
    <source>
        <dbReference type="ARBA" id="ARBA00010928"/>
    </source>
</evidence>
<dbReference type="PANTHER" id="PTHR43708:SF5">
    <property type="entry name" value="CONSERVED EXPRESSED OXIDOREDUCTASE (EUROFUNG)-RELATED"/>
    <property type="match status" value="1"/>
</dbReference>
<dbReference type="InterPro" id="IPR055170">
    <property type="entry name" value="GFO_IDH_MocA-like_dom"/>
</dbReference>
<dbReference type="SUPFAM" id="SSF55347">
    <property type="entry name" value="Glyceraldehyde-3-phosphate dehydrogenase-like, C-terminal domain"/>
    <property type="match status" value="1"/>
</dbReference>
<accession>A0A932MQC7</accession>
<comment type="similarity">
    <text evidence="1">Belongs to the Gfo/Idh/MocA family.</text>
</comment>
<organism evidence="5 6">
    <name type="scientific">Tectimicrobiota bacterium</name>
    <dbReference type="NCBI Taxonomy" id="2528274"/>
    <lineage>
        <taxon>Bacteria</taxon>
        <taxon>Pseudomonadati</taxon>
        <taxon>Nitrospinota/Tectimicrobiota group</taxon>
        <taxon>Candidatus Tectimicrobiota</taxon>
    </lineage>
</organism>
<evidence type="ECO:0000313" key="5">
    <source>
        <dbReference type="EMBL" id="MBI3127976.1"/>
    </source>
</evidence>
<evidence type="ECO:0000256" key="2">
    <source>
        <dbReference type="ARBA" id="ARBA00023002"/>
    </source>
</evidence>
<dbReference type="EMBL" id="JACPUR010000021">
    <property type="protein sequence ID" value="MBI3127976.1"/>
    <property type="molecule type" value="Genomic_DNA"/>
</dbReference>
<reference evidence="5" key="1">
    <citation type="submission" date="2020-07" db="EMBL/GenBank/DDBJ databases">
        <title>Huge and variable diversity of episymbiotic CPR bacteria and DPANN archaea in groundwater ecosystems.</title>
        <authorList>
            <person name="He C.Y."/>
            <person name="Keren R."/>
            <person name="Whittaker M."/>
            <person name="Farag I.F."/>
            <person name="Doudna J."/>
            <person name="Cate J.H.D."/>
            <person name="Banfield J.F."/>
        </authorList>
    </citation>
    <scope>NUCLEOTIDE SEQUENCE</scope>
    <source>
        <strain evidence="5">NC_groundwater_763_Ag_S-0.2um_68_21</strain>
    </source>
</reference>
<protein>
    <submittedName>
        <fullName evidence="5">Gfo/Idh/MocA family oxidoreductase</fullName>
    </submittedName>
</protein>
<dbReference type="InterPro" id="IPR036291">
    <property type="entry name" value="NAD(P)-bd_dom_sf"/>
</dbReference>
<keyword evidence="2" id="KW-0560">Oxidoreductase</keyword>
<dbReference type="InterPro" id="IPR051317">
    <property type="entry name" value="Gfo/Idh/MocA_oxidoreduct"/>
</dbReference>